<name>A0AB74UIZ9_9GAMM</name>
<comment type="subunit">
    <text evidence="3">Homodimer.</text>
</comment>
<keyword evidence="6 11" id="KW-0456">Lyase</keyword>
<gene>
    <name evidence="11" type="primary">pabC</name>
    <name evidence="11" type="ORF">ABV408_08855</name>
</gene>
<dbReference type="RefSeq" id="WP_353982027.1">
    <property type="nucleotide sequence ID" value="NZ_CP159578.1"/>
</dbReference>
<dbReference type="GO" id="GO:0008696">
    <property type="term" value="F:4-amino-4-deoxychorismate lyase activity"/>
    <property type="evidence" value="ECO:0007669"/>
    <property type="project" value="UniProtKB-UniRule"/>
</dbReference>
<dbReference type="GO" id="GO:0046656">
    <property type="term" value="P:folic acid biosynthetic process"/>
    <property type="evidence" value="ECO:0007669"/>
    <property type="project" value="UniProtKB-KW"/>
</dbReference>
<proteinExistence type="inferred from homology"/>
<dbReference type="GO" id="GO:0005829">
    <property type="term" value="C:cytosol"/>
    <property type="evidence" value="ECO:0007669"/>
    <property type="project" value="TreeGrafter"/>
</dbReference>
<evidence type="ECO:0000256" key="5">
    <source>
        <dbReference type="ARBA" id="ARBA00022909"/>
    </source>
</evidence>
<evidence type="ECO:0000256" key="7">
    <source>
        <dbReference type="ARBA" id="ARBA00035633"/>
    </source>
</evidence>
<dbReference type="Pfam" id="PF01063">
    <property type="entry name" value="Aminotran_4"/>
    <property type="match status" value="1"/>
</dbReference>
<evidence type="ECO:0000256" key="8">
    <source>
        <dbReference type="ARBA" id="ARBA00035676"/>
    </source>
</evidence>
<evidence type="ECO:0000256" key="6">
    <source>
        <dbReference type="ARBA" id="ARBA00023239"/>
    </source>
</evidence>
<reference evidence="11" key="1">
    <citation type="submission" date="2024-06" db="EMBL/GenBank/DDBJ databases">
        <title>Complete genome of Salinicola endophyticus HNIBRBA4755.</title>
        <authorList>
            <person name="Shin S.Y."/>
            <person name="Kang H."/>
            <person name="Song J."/>
        </authorList>
    </citation>
    <scope>NUCLEOTIDE SEQUENCE</scope>
    <source>
        <strain evidence="11">HNIBRBA4755</strain>
    </source>
</reference>
<dbReference type="GO" id="GO:0030170">
    <property type="term" value="F:pyridoxal phosphate binding"/>
    <property type="evidence" value="ECO:0007669"/>
    <property type="project" value="InterPro"/>
</dbReference>
<dbReference type="EMBL" id="CP159578">
    <property type="protein sequence ID" value="XCJ81272.1"/>
    <property type="molecule type" value="Genomic_DNA"/>
</dbReference>
<sequence length="268" mass="29406">MRDLTLPLDDRGLAYGDGLFETVLVRDGHALLWEAHLARLAEGCARLGLPPPPRDRLDPLPAACAGGLQVLKLVVTRGSGGRGYRPPAEPEPRWGWSVTAFAPAPQRWFAGVEVRLCELRLGRQPRLAGLKHLARLENVLARQEWDDDTIAEGLMCDSEGYLVEATAMNLVWLHEGRLETPLLDQAGVAGTLLASLDAETPLQRVRAEPQRLQQAQAAWVCNSVQGVWPIRVLRDAEGAVLRRWEVAADDPLRDLAHPLLGYPTGPDA</sequence>
<evidence type="ECO:0000256" key="10">
    <source>
        <dbReference type="NCBIfam" id="TIGR03461"/>
    </source>
</evidence>
<comment type="pathway">
    <text evidence="7">Cofactor biosynthesis; tetrahydrofolate biosynthesis; 4-aminobenzoate from chorismate: step 2/2.</text>
</comment>
<evidence type="ECO:0000256" key="3">
    <source>
        <dbReference type="ARBA" id="ARBA00011738"/>
    </source>
</evidence>
<dbReference type="NCBIfam" id="TIGR03461">
    <property type="entry name" value="pabC_Proteo"/>
    <property type="match status" value="1"/>
</dbReference>
<dbReference type="InterPro" id="IPR017824">
    <property type="entry name" value="Aminodeoxychorismate_lyase_IV"/>
</dbReference>
<evidence type="ECO:0000256" key="4">
    <source>
        <dbReference type="ARBA" id="ARBA00022898"/>
    </source>
</evidence>
<dbReference type="Gene3D" id="3.20.10.10">
    <property type="entry name" value="D-amino Acid Aminotransferase, subunit A, domain 2"/>
    <property type="match status" value="1"/>
</dbReference>
<evidence type="ECO:0000313" key="11">
    <source>
        <dbReference type="EMBL" id="XCJ81272.1"/>
    </source>
</evidence>
<dbReference type="InterPro" id="IPR001544">
    <property type="entry name" value="Aminotrans_IV"/>
</dbReference>
<comment type="similarity">
    <text evidence="2">Belongs to the class-IV pyridoxal-phosphate-dependent aminotransferase family.</text>
</comment>
<dbReference type="AlphaFoldDB" id="A0AB74UIZ9"/>
<comment type="cofactor">
    <cofactor evidence="1">
        <name>pyridoxal 5'-phosphate</name>
        <dbReference type="ChEBI" id="CHEBI:597326"/>
    </cofactor>
</comment>
<keyword evidence="4" id="KW-0663">Pyridoxal phosphate</keyword>
<organism evidence="11">
    <name type="scientific">Salinicola endophyticus</name>
    <dbReference type="NCBI Taxonomy" id="1949083"/>
    <lineage>
        <taxon>Bacteria</taxon>
        <taxon>Pseudomonadati</taxon>
        <taxon>Pseudomonadota</taxon>
        <taxon>Gammaproteobacteria</taxon>
        <taxon>Oceanospirillales</taxon>
        <taxon>Halomonadaceae</taxon>
        <taxon>Salinicola</taxon>
    </lineage>
</organism>
<evidence type="ECO:0000256" key="9">
    <source>
        <dbReference type="ARBA" id="ARBA00049529"/>
    </source>
</evidence>
<evidence type="ECO:0000256" key="1">
    <source>
        <dbReference type="ARBA" id="ARBA00001933"/>
    </source>
</evidence>
<dbReference type="InterPro" id="IPR050571">
    <property type="entry name" value="Class-IV_PLP-Dep_Aminotrnsfr"/>
</dbReference>
<dbReference type="GO" id="GO:0008153">
    <property type="term" value="P:4-aminobenzoate biosynthetic process"/>
    <property type="evidence" value="ECO:0007669"/>
    <property type="project" value="UniProtKB-UniRule"/>
</dbReference>
<dbReference type="EC" id="4.1.3.38" evidence="8 10"/>
<keyword evidence="5" id="KW-0289">Folate biosynthesis</keyword>
<dbReference type="Gene3D" id="3.30.470.10">
    <property type="match status" value="1"/>
</dbReference>
<dbReference type="InterPro" id="IPR043132">
    <property type="entry name" value="BCAT-like_C"/>
</dbReference>
<evidence type="ECO:0000256" key="2">
    <source>
        <dbReference type="ARBA" id="ARBA00009320"/>
    </source>
</evidence>
<dbReference type="InterPro" id="IPR043131">
    <property type="entry name" value="BCAT-like_N"/>
</dbReference>
<dbReference type="PANTHER" id="PTHR42743">
    <property type="entry name" value="AMINO-ACID AMINOTRANSFERASE"/>
    <property type="match status" value="1"/>
</dbReference>
<dbReference type="SUPFAM" id="SSF56752">
    <property type="entry name" value="D-aminoacid aminotransferase-like PLP-dependent enzymes"/>
    <property type="match status" value="1"/>
</dbReference>
<comment type="catalytic activity">
    <reaction evidence="9">
        <text>4-amino-4-deoxychorismate = 4-aminobenzoate + pyruvate + H(+)</text>
        <dbReference type="Rhea" id="RHEA:16201"/>
        <dbReference type="ChEBI" id="CHEBI:15361"/>
        <dbReference type="ChEBI" id="CHEBI:15378"/>
        <dbReference type="ChEBI" id="CHEBI:17836"/>
        <dbReference type="ChEBI" id="CHEBI:58406"/>
        <dbReference type="EC" id="4.1.3.38"/>
    </reaction>
</comment>
<dbReference type="InterPro" id="IPR036038">
    <property type="entry name" value="Aminotransferase-like"/>
</dbReference>
<protein>
    <recommendedName>
        <fullName evidence="8 10">Aminodeoxychorismate lyase</fullName>
        <ecNumber evidence="8 10">4.1.3.38</ecNumber>
    </recommendedName>
</protein>
<accession>A0AB74UIZ9</accession>
<dbReference type="PANTHER" id="PTHR42743:SF2">
    <property type="entry name" value="AMINODEOXYCHORISMATE LYASE"/>
    <property type="match status" value="1"/>
</dbReference>